<reference evidence="1" key="1">
    <citation type="submission" date="2022-03" db="EMBL/GenBank/DDBJ databases">
        <title>Complete genome sequence of Caldinitratiruptor microaerophilus.</title>
        <authorList>
            <person name="Mukaiyama R."/>
            <person name="Nishiyama T."/>
            <person name="Ueda K."/>
        </authorList>
    </citation>
    <scope>NUCLEOTIDE SEQUENCE</scope>
    <source>
        <strain evidence="1">JCM 16183</strain>
    </source>
</reference>
<accession>A0AA35G9M1</accession>
<organism evidence="1 2">
    <name type="scientific">Caldinitratiruptor microaerophilus</name>
    <dbReference type="NCBI Taxonomy" id="671077"/>
    <lineage>
        <taxon>Bacteria</taxon>
        <taxon>Bacillati</taxon>
        <taxon>Bacillota</taxon>
        <taxon>Clostridia</taxon>
        <taxon>Eubacteriales</taxon>
        <taxon>Symbiobacteriaceae</taxon>
        <taxon>Caldinitratiruptor</taxon>
    </lineage>
</organism>
<dbReference type="RefSeq" id="WP_264842933.1">
    <property type="nucleotide sequence ID" value="NZ_AP025628.1"/>
</dbReference>
<evidence type="ECO:0000313" key="1">
    <source>
        <dbReference type="EMBL" id="BDG62345.1"/>
    </source>
</evidence>
<proteinExistence type="predicted"/>
<evidence type="ECO:0000313" key="2">
    <source>
        <dbReference type="Proteomes" id="UP001163687"/>
    </source>
</evidence>
<name>A0AA35G9M1_9FIRM</name>
<dbReference type="AlphaFoldDB" id="A0AA35G9M1"/>
<keyword evidence="2" id="KW-1185">Reference proteome</keyword>
<dbReference type="Proteomes" id="UP001163687">
    <property type="component" value="Chromosome"/>
</dbReference>
<dbReference type="EMBL" id="AP025628">
    <property type="protein sequence ID" value="BDG62345.1"/>
    <property type="molecule type" value="Genomic_DNA"/>
</dbReference>
<protein>
    <submittedName>
        <fullName evidence="1">Uncharacterized protein</fullName>
    </submittedName>
</protein>
<gene>
    <name evidence="1" type="ORF">caldi_34350</name>
</gene>
<dbReference type="KEGG" id="cmic:caldi_34350"/>
<sequence length="110" mass="12252">MEQGSPLAALQVLWEEAVRRLGVHTVLLMAERIQWDLQAVYREADDIRFGPDGWELSALLARERGAEVAARIEESFLTLYTNLMGEAAAHHLRQRVQERLAGGSPGTRGA</sequence>